<evidence type="ECO:0000313" key="2">
    <source>
        <dbReference type="EnsemblProtists" id="EOD20535"/>
    </source>
</evidence>
<dbReference type="PANTHER" id="PTHR43036:SF1">
    <property type="entry name" value="S-ADENOSYL-L-METHIONINE-DEPENDENT METHYLTRANSFERASES SUPERFAMILY PROTEIN"/>
    <property type="match status" value="1"/>
</dbReference>
<keyword evidence="3" id="KW-1185">Reference proteome</keyword>
<dbReference type="InterPro" id="IPR013216">
    <property type="entry name" value="Methyltransf_11"/>
</dbReference>
<dbReference type="RefSeq" id="XP_005772964.1">
    <property type="nucleotide sequence ID" value="XM_005772907.1"/>
</dbReference>
<sequence length="204" mass="22806">MMAGNDGFFYFLPKFVQHAGEECRDSLTRFYEAVLPASGEGDVLDLCSSWTSHYPSGWRPSPPRRCVALGLNPLELLANPSKTEWRVQDLNKDPQLPYADAAFDLVTNSLSVDYMTRPLELFEETHRVLRPGGLACMAFTNRCFPTKVVPIWTTPFTEASHAKIVGAYFRYSADWAEVGVADVSPDGWVGQRDPMVVVVARKRG</sequence>
<accession>A0A0D3JAK0</accession>
<dbReference type="Proteomes" id="UP000013827">
    <property type="component" value="Unassembled WGS sequence"/>
</dbReference>
<name>A0A0D3JAK0_EMIH1</name>
<feature type="domain" description="Methyltransferase type 11" evidence="1">
    <location>
        <begin position="83"/>
        <end position="136"/>
    </location>
</feature>
<dbReference type="SUPFAM" id="SSF53335">
    <property type="entry name" value="S-adenosyl-L-methionine-dependent methyltransferases"/>
    <property type="match status" value="1"/>
</dbReference>
<dbReference type="GeneID" id="17266082"/>
<organism evidence="2 3">
    <name type="scientific">Emiliania huxleyi (strain CCMP1516)</name>
    <dbReference type="NCBI Taxonomy" id="280463"/>
    <lineage>
        <taxon>Eukaryota</taxon>
        <taxon>Haptista</taxon>
        <taxon>Haptophyta</taxon>
        <taxon>Prymnesiophyceae</taxon>
        <taxon>Isochrysidales</taxon>
        <taxon>Noelaerhabdaceae</taxon>
        <taxon>Emiliania</taxon>
    </lineage>
</organism>
<dbReference type="Gene3D" id="3.40.50.150">
    <property type="entry name" value="Vaccinia Virus protein VP39"/>
    <property type="match status" value="1"/>
</dbReference>
<dbReference type="PaxDb" id="2903-EOD20535"/>
<dbReference type="KEGG" id="ehx:EMIHUDRAFT_435859"/>
<dbReference type="EnsemblProtists" id="EOD20535">
    <property type="protein sequence ID" value="EOD20535"/>
    <property type="gene ID" value="EMIHUDRAFT_435859"/>
</dbReference>
<dbReference type="OMA" id="ACMAFTN"/>
<evidence type="ECO:0000259" key="1">
    <source>
        <dbReference type="Pfam" id="PF08241"/>
    </source>
</evidence>
<dbReference type="GO" id="GO:0008757">
    <property type="term" value="F:S-adenosylmethionine-dependent methyltransferase activity"/>
    <property type="evidence" value="ECO:0007669"/>
    <property type="project" value="InterPro"/>
</dbReference>
<dbReference type="Pfam" id="PF08241">
    <property type="entry name" value="Methyltransf_11"/>
    <property type="match status" value="1"/>
</dbReference>
<dbReference type="PANTHER" id="PTHR43036">
    <property type="entry name" value="OSJNBB0011N17.9 PROTEIN"/>
    <property type="match status" value="1"/>
</dbReference>
<protein>
    <recommendedName>
        <fullName evidence="1">Methyltransferase type 11 domain-containing protein</fullName>
    </recommendedName>
</protein>
<dbReference type="CDD" id="cd02440">
    <property type="entry name" value="AdoMet_MTases"/>
    <property type="match status" value="1"/>
</dbReference>
<dbReference type="AlphaFoldDB" id="A0A0D3JAK0"/>
<reference evidence="2" key="2">
    <citation type="submission" date="2024-10" db="UniProtKB">
        <authorList>
            <consortium name="EnsemblProtists"/>
        </authorList>
    </citation>
    <scope>IDENTIFICATION</scope>
</reference>
<proteinExistence type="predicted"/>
<evidence type="ECO:0000313" key="3">
    <source>
        <dbReference type="Proteomes" id="UP000013827"/>
    </source>
</evidence>
<dbReference type="HOGENOM" id="CLU_072455_1_0_1"/>
<reference evidence="3" key="1">
    <citation type="journal article" date="2013" name="Nature">
        <title>Pan genome of the phytoplankton Emiliania underpins its global distribution.</title>
        <authorList>
            <person name="Read B.A."/>
            <person name="Kegel J."/>
            <person name="Klute M.J."/>
            <person name="Kuo A."/>
            <person name="Lefebvre S.C."/>
            <person name="Maumus F."/>
            <person name="Mayer C."/>
            <person name="Miller J."/>
            <person name="Monier A."/>
            <person name="Salamov A."/>
            <person name="Young J."/>
            <person name="Aguilar M."/>
            <person name="Claverie J.M."/>
            <person name="Frickenhaus S."/>
            <person name="Gonzalez K."/>
            <person name="Herman E.K."/>
            <person name="Lin Y.C."/>
            <person name="Napier J."/>
            <person name="Ogata H."/>
            <person name="Sarno A.F."/>
            <person name="Shmutz J."/>
            <person name="Schroeder D."/>
            <person name="de Vargas C."/>
            <person name="Verret F."/>
            <person name="von Dassow P."/>
            <person name="Valentin K."/>
            <person name="Van de Peer Y."/>
            <person name="Wheeler G."/>
            <person name="Dacks J.B."/>
            <person name="Delwiche C.F."/>
            <person name="Dyhrman S.T."/>
            <person name="Glockner G."/>
            <person name="John U."/>
            <person name="Richards T."/>
            <person name="Worden A.Z."/>
            <person name="Zhang X."/>
            <person name="Grigoriev I.V."/>
            <person name="Allen A.E."/>
            <person name="Bidle K."/>
            <person name="Borodovsky M."/>
            <person name="Bowler C."/>
            <person name="Brownlee C."/>
            <person name="Cock J.M."/>
            <person name="Elias M."/>
            <person name="Gladyshev V.N."/>
            <person name="Groth M."/>
            <person name="Guda C."/>
            <person name="Hadaegh A."/>
            <person name="Iglesias-Rodriguez M.D."/>
            <person name="Jenkins J."/>
            <person name="Jones B.M."/>
            <person name="Lawson T."/>
            <person name="Leese F."/>
            <person name="Lindquist E."/>
            <person name="Lobanov A."/>
            <person name="Lomsadze A."/>
            <person name="Malik S.B."/>
            <person name="Marsh M.E."/>
            <person name="Mackinder L."/>
            <person name="Mock T."/>
            <person name="Mueller-Roeber B."/>
            <person name="Pagarete A."/>
            <person name="Parker M."/>
            <person name="Probert I."/>
            <person name="Quesneville H."/>
            <person name="Raines C."/>
            <person name="Rensing S.A."/>
            <person name="Riano-Pachon D.M."/>
            <person name="Richier S."/>
            <person name="Rokitta S."/>
            <person name="Shiraiwa Y."/>
            <person name="Soanes D.M."/>
            <person name="van der Giezen M."/>
            <person name="Wahlund T.M."/>
            <person name="Williams B."/>
            <person name="Wilson W."/>
            <person name="Wolfe G."/>
            <person name="Wurch L.L."/>
        </authorList>
    </citation>
    <scope>NUCLEOTIDE SEQUENCE</scope>
</reference>
<dbReference type="InterPro" id="IPR029063">
    <property type="entry name" value="SAM-dependent_MTases_sf"/>
</dbReference>
<dbReference type="eggNOG" id="ENOG502QS7X">
    <property type="taxonomic scope" value="Eukaryota"/>
</dbReference>